<feature type="region of interest" description="Disordered" evidence="1">
    <location>
        <begin position="335"/>
        <end position="437"/>
    </location>
</feature>
<protein>
    <submittedName>
        <fullName evidence="2">Uncharacterized protein</fullName>
    </submittedName>
</protein>
<name>A0A0G4GI60_9ALVE</name>
<feature type="compositionally biased region" description="Low complexity" evidence="1">
    <location>
        <begin position="417"/>
        <end position="427"/>
    </location>
</feature>
<evidence type="ECO:0000313" key="2">
    <source>
        <dbReference type="EMBL" id="CEM29425.1"/>
    </source>
</evidence>
<gene>
    <name evidence="2" type="ORF">Cvel_21995</name>
</gene>
<reference evidence="2" key="1">
    <citation type="submission" date="2014-11" db="EMBL/GenBank/DDBJ databases">
        <authorList>
            <person name="Otto D Thomas"/>
            <person name="Naeem Raeece"/>
        </authorList>
    </citation>
    <scope>NUCLEOTIDE SEQUENCE</scope>
</reference>
<feature type="compositionally biased region" description="Basic and acidic residues" evidence="1">
    <location>
        <begin position="428"/>
        <end position="437"/>
    </location>
</feature>
<feature type="compositionally biased region" description="Gly residues" evidence="1">
    <location>
        <begin position="361"/>
        <end position="375"/>
    </location>
</feature>
<feature type="region of interest" description="Disordered" evidence="1">
    <location>
        <begin position="1"/>
        <end position="91"/>
    </location>
</feature>
<feature type="region of interest" description="Disordered" evidence="1">
    <location>
        <begin position="113"/>
        <end position="298"/>
    </location>
</feature>
<proteinExistence type="predicted"/>
<accession>A0A0G4GI60</accession>
<feature type="region of interest" description="Disordered" evidence="1">
    <location>
        <begin position="716"/>
        <end position="745"/>
    </location>
</feature>
<feature type="compositionally biased region" description="Basic and acidic residues" evidence="1">
    <location>
        <begin position="1"/>
        <end position="13"/>
    </location>
</feature>
<feature type="compositionally biased region" description="Low complexity" evidence="1">
    <location>
        <begin position="275"/>
        <end position="285"/>
    </location>
</feature>
<feature type="compositionally biased region" description="Basic and acidic residues" evidence="1">
    <location>
        <begin position="188"/>
        <end position="230"/>
    </location>
</feature>
<feature type="compositionally biased region" description="Low complexity" evidence="1">
    <location>
        <begin position="136"/>
        <end position="148"/>
    </location>
</feature>
<feature type="compositionally biased region" description="Basic and acidic residues" evidence="1">
    <location>
        <begin position="244"/>
        <end position="266"/>
    </location>
</feature>
<feature type="region of interest" description="Disordered" evidence="1">
    <location>
        <begin position="607"/>
        <end position="630"/>
    </location>
</feature>
<organism evidence="2">
    <name type="scientific">Chromera velia CCMP2878</name>
    <dbReference type="NCBI Taxonomy" id="1169474"/>
    <lineage>
        <taxon>Eukaryota</taxon>
        <taxon>Sar</taxon>
        <taxon>Alveolata</taxon>
        <taxon>Colpodellida</taxon>
        <taxon>Chromeraceae</taxon>
        <taxon>Chromera</taxon>
    </lineage>
</organism>
<feature type="region of interest" description="Disordered" evidence="1">
    <location>
        <begin position="2089"/>
        <end position="2108"/>
    </location>
</feature>
<dbReference type="VEuPathDB" id="CryptoDB:Cvel_21995"/>
<feature type="compositionally biased region" description="Acidic residues" evidence="1">
    <location>
        <begin position="18"/>
        <end position="28"/>
    </location>
</feature>
<feature type="compositionally biased region" description="Basic and acidic residues" evidence="1">
    <location>
        <begin position="120"/>
        <end position="135"/>
    </location>
</feature>
<evidence type="ECO:0000256" key="1">
    <source>
        <dbReference type="SAM" id="MobiDB-lite"/>
    </source>
</evidence>
<sequence length="2252" mass="247650">MKKASKFLDKTTAKGDASSDEEESDSEEENRPPPRNNGRARENKNLAPRVPKTFVVGDGTAIKGDAEYNFERPRLDKGVYHETDKKREEEEKDIFEETLGNLMARAKAAARKKVVRKKKVLEEEGDDRRPPRDCSRSSGSSLLSGVDLEGSDADRDYTDFVVSDSEDLSEHSDGSINETGCLYGDAAQVKEVRKQKKIRENDEERDERKRREREERERRRLRDPLREISDSPKGGQKRGRSRERKQTDRDGDGYKKKGKAKNDPRLPPHRRGHRAPPGGAAAAGRNQKNKRLCVDPTGVQRVLSGDSRRLIALHPQEENNLATSPFADLFTTALSESANQKRPPAAAAADAARRRARARGGRGGGGGGGGGGGWLWGEDIGPRRGRGGKREKAQSDDDEPMPQAGEGVMGDEIIGGSSSSLSPSSPRLRSEGEGGERDQTVMSLLERPLFFGGCSDPFPFISSEVFPESLNRLLDPLRSLLRPFVLPSTEGEGGVEGGTEGVLVLGRIGVENVLRSTLEKWTDIGLRTTEQRWEEDCREFALLLQRNERYLHSFVAEAAAAAGTMDERSQEEGRVGLEIVTRAVTEWWETPLARALSLDLLPHHAETARRRPSFPSGGETGRGGNSGPPSFRSFWVRLGLIWGGEDEGAAAPPPGEARVLWSVATAIAVLRSAERVMKNAERHAGPAASWKPIRIPVLLFTPLALGVFSLCGVIPTPQSSEEEEEESGRGEGGQGGRRENGGNNGGRRLRALRRFAFCCRQSPEVGSRRGRGAWGAFPQAAQEQEGASRLMLLALRLVLLVCPCPSGGITEIGDWGSSLVSSLTEVCDRVWMEAKKELKDKNALAKPAKEWRSFCSVFVPRLLLSAAVESGAIPFDGKNPYDLSALAVSSSVVSVLLRKCVKDFTVLHVTDLLESGGGGTSELVYVALERFYAFSHTVSWGVPCVNVRVLEEAMRPAASAPVRGRTGGGLDSSNKESELVKCGHVNLESLQQETQEWRRVWGETSVASLVESECLGERAEKWVVFWMAKGESALFAEILDVVALADSLGRVVVDLRGAAEGGGTGRGRAERVFQFVESRLSSTKEGGSFVDHTLFLFCLALACGRQDLPCSFVKSALDWSVFQENLENIVTDLCRQLEGGETSLSDSSYAPLLLSLLASLACICMGVSPPSFYKLTDKTKKWSDRLVQSSAESGGSTERGRKRKFGASLCKSFAFSLTLLGPRLMRNPNRRFEIGHLDLQSVLNLVLGKTSKGRRLFPLGCRQSEDGEEGETLPVVGVIEVLKQARRVSEQIRVGVEGFEKWMEDTVRGEVSPTILAELEKLFGWEQQWKVLKQLKSVRTTASFFRLDNFVSAFAIKGEESGEYIADRGELILETVRLCLPGQVLDNFSDTSLSRREIHSSLPFLIHSFTPSLRLTSFRGPTLLSLIRLKVHAEACLLKAPPPPEAREAAEHAKEAATKMEETLREFWRFIHYRPKELLRSCLDCALVCSPPLRRSDPFRTEGLQMDLLVGREVVEEVKLFLLGEDGQGRDGGAMVGFLAYLQEFERRAEGNEEATRAFRKVRMVARHLFACDILVSLPALAGVSMDPEIIDGICQIIEAFELGDDSVPVACCRQALSWVLGHDLDVIGDGSNAAYQDPVSLLWTAAVYVIVEVTKEASGWRGEWVCNFLNEREGDQAKLDYLFAVGCAATLLTDRNGLLTIDKPPSSSESSSSPPSSLGRLFGFLTHKYDEVIRNRQVPFSHLVVLTTLDGSPYGLSFPVQRARAHIHRVQELRRLDGEEEDSRKASSWSLALFQKVFRSKKGPRGKRLLFVQMALYIEKYWLSWPEGYLKEKLPFTVDGRVPPPPQKTIKAPHSWNDMAREEALCDSLLTATVGGGVEGNLYERASVCELFVSLRACLARCLWKIQAQTGGASSHVEYWISLLATSAEYCVVTAEKCGEDTATVTDLSRILRCLVLDFVFLCLDQADWKCGVQKVKDRLAGGRGGGGGQTDDPYGLLPLVLPLAKAFQANPIPPSSSSFPLLRFFLAFFRAVSLLSLKSGRLLNSGGAESGLPHAFGFRPSFHCLCRLVKPVSALFKQAFHHQHTAAAPTAQASDKQTKEPPPLTVQQKEKALNVLRALESVLSSMGKGEGGSQRGFIDVIRTDVLHKGPFPWGSESRVDVGALLGLLVKSSEYFLPDKSWEQVKEMRKWEGFLEHQMGGEEALSSSSSFPPLPKESLTGKELLEKVDDACKKTEDILKKLAATEGERGS</sequence>
<dbReference type="EMBL" id="CDMZ01001236">
    <property type="protein sequence ID" value="CEM29425.1"/>
    <property type="molecule type" value="Genomic_DNA"/>
</dbReference>
<feature type="compositionally biased region" description="Basic and acidic residues" evidence="1">
    <location>
        <begin position="64"/>
        <end position="89"/>
    </location>
</feature>